<evidence type="ECO:0000313" key="2">
    <source>
        <dbReference type="Proteomes" id="UP000230605"/>
    </source>
</evidence>
<dbReference type="EMBL" id="LKMD01000105">
    <property type="protein sequence ID" value="PIA93666.1"/>
    <property type="molecule type" value="Genomic_DNA"/>
</dbReference>
<proteinExistence type="predicted"/>
<comment type="caution">
    <text evidence="1">The sequence shown here is derived from an EMBL/GenBank/DDBJ whole genome shotgun (WGS) entry which is preliminary data.</text>
</comment>
<organism evidence="1 2">
    <name type="scientific">Cercospora beticola</name>
    <name type="common">Sugarbeet leaf spot fungus</name>
    <dbReference type="NCBI Taxonomy" id="122368"/>
    <lineage>
        <taxon>Eukaryota</taxon>
        <taxon>Fungi</taxon>
        <taxon>Dikarya</taxon>
        <taxon>Ascomycota</taxon>
        <taxon>Pezizomycotina</taxon>
        <taxon>Dothideomycetes</taxon>
        <taxon>Dothideomycetidae</taxon>
        <taxon>Mycosphaerellales</taxon>
        <taxon>Mycosphaerellaceae</taxon>
        <taxon>Cercospora</taxon>
    </lineage>
</organism>
<reference evidence="1 2" key="1">
    <citation type="submission" date="2015-10" db="EMBL/GenBank/DDBJ databases">
        <title>The cercosporin biosynthetic gene cluster was horizontally transferred to several fungal lineages and shown to be expanded in Cercospora beticola based on microsynteny with recipient genomes.</title>
        <authorList>
            <person name="De Jonge R."/>
            <person name="Ebert M.K."/>
            <person name="Suttle J.C."/>
            <person name="Jurick Ii W.M."/>
            <person name="Secor G.A."/>
            <person name="Thomma B.P."/>
            <person name="Van De Peer Y."/>
            <person name="Bolton M.D."/>
        </authorList>
    </citation>
    <scope>NUCLEOTIDE SEQUENCE [LARGE SCALE GENOMIC DNA]</scope>
    <source>
        <strain evidence="1 2">09-40</strain>
    </source>
</reference>
<dbReference type="AlphaFoldDB" id="A0A2G5HM84"/>
<dbReference type="OrthoDB" id="10383753at2759"/>
<gene>
    <name evidence="1" type="ORF">CB0940_03843</name>
</gene>
<dbReference type="Proteomes" id="UP000230605">
    <property type="component" value="Chromosome 4"/>
</dbReference>
<sequence length="344" mass="39167">MHQFVARMSTPRRLLTIAPRLWRCEAISARLGIRFTHSATPAVHPAHPKRHRIDVFRYRLAPKFGKPRFNSGDEILEASERTKIYPKEPRALLQTSYHKIKLLPFEEQASAAADVGASKIVRYLQNLDLDTRNEVVTSQLADFLCWHLEAEYSQQIPRTDSAAPEFSSPVTEWLDEACSRSWQSWSSSTDYWATRVLASHVKAIMYWHMDFTSAVRIVERCNDHMHTGRAIGYLHDALTTSSLVTDPHNRSLKISEESFNRYLKIANSEGRHAVAMLHHPTAPDALPLYRLHQAAPPTIPGKLGNYHARPEQYARASELLREQGMEDEANDMYQAWDGINGGSA</sequence>
<evidence type="ECO:0000313" key="1">
    <source>
        <dbReference type="EMBL" id="PIA93666.1"/>
    </source>
</evidence>
<name>A0A2G5HM84_CERBT</name>
<accession>A0A2G5HM84</accession>
<protein>
    <submittedName>
        <fullName evidence="1">Uncharacterized protein</fullName>
    </submittedName>
</protein>